<protein>
    <submittedName>
        <fullName evidence="8">Solute carrier 38 member</fullName>
    </submittedName>
</protein>
<evidence type="ECO:0000256" key="2">
    <source>
        <dbReference type="ARBA" id="ARBA00022692"/>
    </source>
</evidence>
<dbReference type="InterPro" id="IPR013057">
    <property type="entry name" value="AA_transpt_TM"/>
</dbReference>
<evidence type="ECO:0000313" key="8">
    <source>
        <dbReference type="EMBL" id="KAF4653477.1"/>
    </source>
</evidence>
<dbReference type="PANTHER" id="PTHR22950:SF702">
    <property type="entry name" value="AMINO ACID TRANSPORTER PROTEIN"/>
    <property type="match status" value="1"/>
</dbReference>
<dbReference type="Proteomes" id="UP000570595">
    <property type="component" value="Unassembled WGS sequence"/>
</dbReference>
<feature type="transmembrane region" description="Helical" evidence="6">
    <location>
        <begin position="584"/>
        <end position="609"/>
    </location>
</feature>
<dbReference type="GO" id="GO:0015179">
    <property type="term" value="F:L-amino acid transmembrane transporter activity"/>
    <property type="evidence" value="ECO:0007669"/>
    <property type="project" value="TreeGrafter"/>
</dbReference>
<dbReference type="Pfam" id="PF01490">
    <property type="entry name" value="Aa_trans"/>
    <property type="match status" value="1"/>
</dbReference>
<proteinExistence type="predicted"/>
<comment type="caution">
    <text evidence="8">The sequence shown here is derived from an EMBL/GenBank/DDBJ whole genome shotgun (WGS) entry which is preliminary data.</text>
</comment>
<dbReference type="AlphaFoldDB" id="A0A7J6L2V1"/>
<sequence length="691" mass="75425">MGCGASVEASMPNKETLSSTSQVPQEESVAQQQEKEANNVETAATAQAPPAVEVRPPEDASGDQAAQAAAGDDEDDDVPLYDPRFRRLSRADCDSHRESLLHDLAERHARRPSIQFALDENEVTEIPYDESAQKQEDNNNEEDDEDDDDDEESSGSEGAPEELPTPTGKRSSRGDSSRRRSSLEMCSIESKAEHDLREREIAHRRSLQKAAEDGEAHVGFAVKELSKRFFLRMATPSSSAPPSPKKTSRGWNPLPDGGLLASAVTLCKATLGAGSLALPGSIMSTGIPISILLLIVLGILSMISINMIVRAQTHSRMDTFEELVRSYFNNLTGYLFEVAMVIFCFGTAVAYLITVADLLIPVFAKAFGPDAADEAYAYPFLNRPILTVIIAVVLLPLCLVNRINNIRWVSMAGVLSIFILAICVFYFSSSVVYQSILPPLRYGFPSTALALSLIYSELNPRNESTMRIVSVLSVGLCFVTYLTIGVFGFLTYGPATEGSIVKNMTQDFNDGDVFVAVAFILMALAVLAAYPLNIFPIRASIKATIRGITGKRGPFQWWVGPLIVIISIILSVVVAIYLPDVQTVLYFVGSVTGSYIVYVVPGCFCVRLLKARFYADQARQASMSTIEEPSVTEQTVPRNEEVDGKVSDAAIRSKFDYSAVVSWGMVALGLIFFVVGSYQSFVDVIDFYSSQ</sequence>
<feature type="region of interest" description="Disordered" evidence="5">
    <location>
        <begin position="1"/>
        <end position="197"/>
    </location>
</feature>
<feature type="transmembrane region" description="Helical" evidence="6">
    <location>
        <begin position="555"/>
        <end position="578"/>
    </location>
</feature>
<comment type="subcellular location">
    <subcellularLocation>
        <location evidence="1">Membrane</location>
        <topology evidence="1">Multi-pass membrane protein</topology>
    </subcellularLocation>
</comment>
<feature type="compositionally biased region" description="Basic and acidic residues" evidence="5">
    <location>
        <begin position="83"/>
        <end position="107"/>
    </location>
</feature>
<evidence type="ECO:0000256" key="5">
    <source>
        <dbReference type="SAM" id="MobiDB-lite"/>
    </source>
</evidence>
<evidence type="ECO:0000313" key="9">
    <source>
        <dbReference type="Proteomes" id="UP000570595"/>
    </source>
</evidence>
<evidence type="ECO:0000259" key="7">
    <source>
        <dbReference type="Pfam" id="PF01490"/>
    </source>
</evidence>
<feature type="transmembrane region" description="Helical" evidence="6">
    <location>
        <begin position="334"/>
        <end position="360"/>
    </location>
</feature>
<dbReference type="OrthoDB" id="438545at2759"/>
<accession>A0A7J6L2V1</accession>
<gene>
    <name evidence="8" type="primary">AAT28_7</name>
    <name evidence="8" type="ORF">FOZ61_008946</name>
</gene>
<evidence type="ECO:0000256" key="6">
    <source>
        <dbReference type="SAM" id="Phobius"/>
    </source>
</evidence>
<evidence type="ECO:0000256" key="1">
    <source>
        <dbReference type="ARBA" id="ARBA00004141"/>
    </source>
</evidence>
<evidence type="ECO:0000256" key="4">
    <source>
        <dbReference type="ARBA" id="ARBA00023136"/>
    </source>
</evidence>
<feature type="transmembrane region" description="Helical" evidence="6">
    <location>
        <begin position="468"/>
        <end position="493"/>
    </location>
</feature>
<dbReference type="PANTHER" id="PTHR22950">
    <property type="entry name" value="AMINO ACID TRANSPORTER"/>
    <property type="match status" value="1"/>
</dbReference>
<feature type="transmembrane region" description="Helical" evidence="6">
    <location>
        <begin position="660"/>
        <end position="681"/>
    </location>
</feature>
<feature type="transmembrane region" description="Helical" evidence="6">
    <location>
        <begin position="287"/>
        <end position="309"/>
    </location>
</feature>
<dbReference type="GO" id="GO:0016020">
    <property type="term" value="C:membrane"/>
    <property type="evidence" value="ECO:0007669"/>
    <property type="project" value="UniProtKB-SubCell"/>
</dbReference>
<evidence type="ECO:0000256" key="3">
    <source>
        <dbReference type="ARBA" id="ARBA00022989"/>
    </source>
</evidence>
<feature type="compositionally biased region" description="Basic and acidic residues" evidence="5">
    <location>
        <begin position="172"/>
        <end position="182"/>
    </location>
</feature>
<feature type="domain" description="Amino acid transporter transmembrane" evidence="7">
    <location>
        <begin position="260"/>
        <end position="615"/>
    </location>
</feature>
<keyword evidence="3 6" id="KW-1133">Transmembrane helix</keyword>
<name>A0A7J6L2V1_PEROL</name>
<keyword evidence="4 6" id="KW-0472">Membrane</keyword>
<feature type="transmembrane region" description="Helical" evidence="6">
    <location>
        <begin position="513"/>
        <end position="535"/>
    </location>
</feature>
<feature type="transmembrane region" description="Helical" evidence="6">
    <location>
        <begin position="439"/>
        <end position="456"/>
    </location>
</feature>
<feature type="transmembrane region" description="Helical" evidence="6">
    <location>
        <begin position="408"/>
        <end position="427"/>
    </location>
</feature>
<feature type="compositionally biased region" description="Polar residues" evidence="5">
    <location>
        <begin position="13"/>
        <end position="32"/>
    </location>
</feature>
<feature type="transmembrane region" description="Helical" evidence="6">
    <location>
        <begin position="380"/>
        <end position="401"/>
    </location>
</feature>
<organism evidence="8 9">
    <name type="scientific">Perkinsus olseni</name>
    <name type="common">Perkinsus atlanticus</name>
    <dbReference type="NCBI Taxonomy" id="32597"/>
    <lineage>
        <taxon>Eukaryota</taxon>
        <taxon>Sar</taxon>
        <taxon>Alveolata</taxon>
        <taxon>Perkinsozoa</taxon>
        <taxon>Perkinsea</taxon>
        <taxon>Perkinsida</taxon>
        <taxon>Perkinsidae</taxon>
        <taxon>Perkinsus</taxon>
    </lineage>
</organism>
<reference evidence="8 9" key="1">
    <citation type="submission" date="2020-04" db="EMBL/GenBank/DDBJ databases">
        <title>Perkinsus olseni comparative genomics.</title>
        <authorList>
            <person name="Bogema D.R."/>
        </authorList>
    </citation>
    <scope>NUCLEOTIDE SEQUENCE [LARGE SCALE GENOMIC DNA]</scope>
    <source>
        <strain evidence="8">ATCC PRA-179</strain>
    </source>
</reference>
<feature type="compositionally biased region" description="Acidic residues" evidence="5">
    <location>
        <begin position="138"/>
        <end position="154"/>
    </location>
</feature>
<dbReference type="EMBL" id="JABAHT010000618">
    <property type="protein sequence ID" value="KAF4653477.1"/>
    <property type="molecule type" value="Genomic_DNA"/>
</dbReference>
<keyword evidence="2 6" id="KW-0812">Transmembrane</keyword>